<name>A0A9E8LZI0_9BACI</name>
<dbReference type="Proteomes" id="UP001164726">
    <property type="component" value="Chromosome"/>
</dbReference>
<evidence type="ECO:0000256" key="1">
    <source>
        <dbReference type="SAM" id="Phobius"/>
    </source>
</evidence>
<gene>
    <name evidence="2" type="ORF">OE105_13775</name>
</gene>
<dbReference type="KEGG" id="fhl:OE105_13775"/>
<dbReference type="EMBL" id="CP106877">
    <property type="protein sequence ID" value="WAA12565.1"/>
    <property type="molecule type" value="Genomic_DNA"/>
</dbReference>
<dbReference type="AlphaFoldDB" id="A0A9E8LZI0"/>
<proteinExistence type="predicted"/>
<protein>
    <submittedName>
        <fullName evidence="2">Uncharacterized protein</fullName>
    </submittedName>
</protein>
<sequence length="505" mass="58965">MIKISKKDFDQFLGSEPFYSEMDKKRFFRTVQNKKRNRDWFPKLLTAALITGLFVVTLQFFQYPQFLFQQDHRNADSILLGEKKWTVASSKKDVEAFFDQLVPGLNLAKDRGVVKEIEQRISLGDGVDLRIEEIWNTSEQLYIFYSIGVTDVEKWKNSHSIPVIEDIFLKRDSENAFYSQHVTMEPDLITPSNTIFYKNRMYHYLKAPALLSSEPLESVDTIGIVDISMDVFGEKVTVENVELPIYYDYFEEKESVVSQYIDRTLVGEGFRFDFERLDIRLTDTLLYTTVQTPEGTRVWEVEGRIEPYPGTEKDVQSFQVNLGQINQNWFTAELQPFQKIPDELTIHIDNVWIIGDDVLRFSINRTDIEKNVTDPESGSEPYHQFITEIKSTKVYLENFYRVEGGIMLVLQYEPTDVNTFVSLKKADLTTFDIEGDVIFPNVLSVTNEKGNRFDITYAGQYKDDEFYLFLDEKWLQESEQINVELKNLLYLLKVNQSLSFPVSKE</sequence>
<organism evidence="2 3">
    <name type="scientific">Fervidibacillus halotolerans</name>
    <dbReference type="NCBI Taxonomy" id="2980027"/>
    <lineage>
        <taxon>Bacteria</taxon>
        <taxon>Bacillati</taxon>
        <taxon>Bacillota</taxon>
        <taxon>Bacilli</taxon>
        <taxon>Bacillales</taxon>
        <taxon>Bacillaceae</taxon>
        <taxon>Fervidibacillus</taxon>
    </lineage>
</organism>
<evidence type="ECO:0000313" key="2">
    <source>
        <dbReference type="EMBL" id="WAA12565.1"/>
    </source>
</evidence>
<keyword evidence="1" id="KW-1133">Transmembrane helix</keyword>
<dbReference type="RefSeq" id="WP_275420700.1">
    <property type="nucleotide sequence ID" value="NZ_CP106877.1"/>
</dbReference>
<accession>A0A9E8LZI0</accession>
<feature type="transmembrane region" description="Helical" evidence="1">
    <location>
        <begin position="44"/>
        <end position="63"/>
    </location>
</feature>
<reference evidence="2" key="1">
    <citation type="submission" date="2022-09" db="EMBL/GenBank/DDBJ databases">
        <title>Complete Genomes of Fervidibacillus albus and Fervidibacillus halotolerans isolated from tidal flat sediments.</title>
        <authorList>
            <person name="Kwon K.K."/>
            <person name="Yang S.-H."/>
            <person name="Park M.J."/>
            <person name="Oh H.-M."/>
        </authorList>
    </citation>
    <scope>NUCLEOTIDE SEQUENCE</scope>
    <source>
        <strain evidence="2">MEBiC13594</strain>
    </source>
</reference>
<evidence type="ECO:0000313" key="3">
    <source>
        <dbReference type="Proteomes" id="UP001164726"/>
    </source>
</evidence>
<keyword evidence="1" id="KW-0472">Membrane</keyword>
<keyword evidence="1" id="KW-0812">Transmembrane</keyword>
<keyword evidence="3" id="KW-1185">Reference proteome</keyword>